<reference evidence="3 4" key="1">
    <citation type="submission" date="2016-07" db="EMBL/GenBank/DDBJ databases">
        <title>Pervasive Adenine N6-methylation of Active Genes in Fungi.</title>
        <authorList>
            <consortium name="DOE Joint Genome Institute"/>
            <person name="Mondo S.J."/>
            <person name="Dannebaum R.O."/>
            <person name="Kuo R.C."/>
            <person name="Labutti K."/>
            <person name="Haridas S."/>
            <person name="Kuo A."/>
            <person name="Salamov A."/>
            <person name="Ahrendt S.R."/>
            <person name="Lipzen A."/>
            <person name="Sullivan W."/>
            <person name="Andreopoulos W.B."/>
            <person name="Clum A."/>
            <person name="Lindquist E."/>
            <person name="Daum C."/>
            <person name="Ramamoorthy G.K."/>
            <person name="Gryganskyi A."/>
            <person name="Culley D."/>
            <person name="Magnuson J.K."/>
            <person name="James T.Y."/>
            <person name="O'Malley M.A."/>
            <person name="Stajich J.E."/>
            <person name="Spatafora J.W."/>
            <person name="Visel A."/>
            <person name="Grigoriev I.V."/>
        </authorList>
    </citation>
    <scope>NUCLEOTIDE SEQUENCE [LARGE SCALE GENOMIC DNA]</scope>
    <source>
        <strain evidence="3 4">NRRL 2496</strain>
    </source>
</reference>
<dbReference type="InterPro" id="IPR050300">
    <property type="entry name" value="GDXG_lipolytic_enzyme"/>
</dbReference>
<dbReference type="GO" id="GO:0016787">
    <property type="term" value="F:hydrolase activity"/>
    <property type="evidence" value="ECO:0007669"/>
    <property type="project" value="UniProtKB-KW"/>
</dbReference>
<dbReference type="SUPFAM" id="SSF53474">
    <property type="entry name" value="alpha/beta-Hydrolases"/>
    <property type="match status" value="1"/>
</dbReference>
<organism evidence="3 4">
    <name type="scientific">Syncephalastrum racemosum</name>
    <name type="common">Filamentous fungus</name>
    <dbReference type="NCBI Taxonomy" id="13706"/>
    <lineage>
        <taxon>Eukaryota</taxon>
        <taxon>Fungi</taxon>
        <taxon>Fungi incertae sedis</taxon>
        <taxon>Mucoromycota</taxon>
        <taxon>Mucoromycotina</taxon>
        <taxon>Mucoromycetes</taxon>
        <taxon>Mucorales</taxon>
        <taxon>Syncephalastraceae</taxon>
        <taxon>Syncephalastrum</taxon>
    </lineage>
</organism>
<evidence type="ECO:0000259" key="2">
    <source>
        <dbReference type="Pfam" id="PF07859"/>
    </source>
</evidence>
<feature type="domain" description="Alpha/beta hydrolase fold-3" evidence="2">
    <location>
        <begin position="100"/>
        <end position="218"/>
    </location>
</feature>
<dbReference type="STRING" id="13706.A0A1X2HLL3"/>
<name>A0A1X2HLL3_SYNRA</name>
<dbReference type="Pfam" id="PF07859">
    <property type="entry name" value="Abhydrolase_3"/>
    <property type="match status" value="2"/>
</dbReference>
<dbReference type="InterPro" id="IPR029058">
    <property type="entry name" value="AB_hydrolase_fold"/>
</dbReference>
<dbReference type="PANTHER" id="PTHR48081">
    <property type="entry name" value="AB HYDROLASE SUPERFAMILY PROTEIN C4A8.06C"/>
    <property type="match status" value="1"/>
</dbReference>
<dbReference type="EMBL" id="MCGN01000002">
    <property type="protein sequence ID" value="ORZ00247.1"/>
    <property type="molecule type" value="Genomic_DNA"/>
</dbReference>
<keyword evidence="4" id="KW-1185">Reference proteome</keyword>
<evidence type="ECO:0000313" key="3">
    <source>
        <dbReference type="EMBL" id="ORZ00247.1"/>
    </source>
</evidence>
<dbReference type="Gene3D" id="3.40.50.1820">
    <property type="entry name" value="alpha/beta hydrolase"/>
    <property type="match status" value="1"/>
</dbReference>
<accession>A0A1X2HLL3</accession>
<evidence type="ECO:0000256" key="1">
    <source>
        <dbReference type="ARBA" id="ARBA00022801"/>
    </source>
</evidence>
<dbReference type="OMA" id="LNDECAD"/>
<dbReference type="Proteomes" id="UP000242180">
    <property type="component" value="Unassembled WGS sequence"/>
</dbReference>
<feature type="domain" description="Alpha/beta hydrolase fold-3" evidence="2">
    <location>
        <begin position="2"/>
        <end position="93"/>
    </location>
</feature>
<evidence type="ECO:0000313" key="4">
    <source>
        <dbReference type="Proteomes" id="UP000242180"/>
    </source>
</evidence>
<protein>
    <submittedName>
        <fullName evidence="3">Alpha/Beta hydrolase protein</fullName>
    </submittedName>
</protein>
<gene>
    <name evidence="3" type="ORF">BCR43DRAFT_433640</name>
</gene>
<dbReference type="InParanoid" id="A0A1X2HLL3"/>
<comment type="caution">
    <text evidence="3">The sequence shown here is derived from an EMBL/GenBank/DDBJ whole genome shotgun (WGS) entry which is preliminary data.</text>
</comment>
<dbReference type="InterPro" id="IPR013094">
    <property type="entry name" value="AB_hydrolase_3"/>
</dbReference>
<keyword evidence="1 3" id="KW-0378">Hydrolase</keyword>
<dbReference type="PANTHER" id="PTHR48081:SF19">
    <property type="entry name" value="AB HYDROLASE SUPERFAMILY PROTEIN C4A8.06C"/>
    <property type="match status" value="1"/>
</dbReference>
<dbReference type="AlphaFoldDB" id="A0A1X2HLL3"/>
<proteinExistence type="predicted"/>
<dbReference type="OrthoDB" id="408631at2759"/>
<sequence length="309" mass="34227">MADASTFAVNYRLAPQHPFPAAVEDALAAYIYLTEEEGIAPERIVLGGDSAGGGLSCALLLAIRDAGLTPPAGAFLLSPWVDLTHSLPSIIENLATDYLPSIGFKHLNSPALDYTQLPRIRSEEKWEGEVEKDLDRIQFYCDNRILKHPLVSPVFDKKRLRGLPPLLVQAGTAERLRDESLYLALQASARLEPGPGNNEGRATPVELELYVDQPHVFQIMLPTRCSVKAIANMARFVKDHSVKGDALTVHTISPRGETDETTKATVEPFLESDIWKRWQQRLERSSLKARLDEVYAATRAEHAKVTPAR</sequence>